<evidence type="ECO:0000256" key="6">
    <source>
        <dbReference type="SAM" id="Phobius"/>
    </source>
</evidence>
<keyword evidence="2 8" id="KW-0645">Protease</keyword>
<reference evidence="8" key="1">
    <citation type="submission" date="2018-06" db="EMBL/GenBank/DDBJ databases">
        <authorList>
            <person name="Zhirakovskaya E."/>
        </authorList>
    </citation>
    <scope>NUCLEOTIDE SEQUENCE</scope>
</reference>
<keyword evidence="6" id="KW-1133">Transmembrane helix</keyword>
<evidence type="ECO:0000256" key="2">
    <source>
        <dbReference type="ARBA" id="ARBA00022670"/>
    </source>
</evidence>
<comment type="similarity">
    <text evidence="1">Belongs to the peptidase S49 family.</text>
</comment>
<evidence type="ECO:0000259" key="7">
    <source>
        <dbReference type="Pfam" id="PF01343"/>
    </source>
</evidence>
<name>A0A3B0ZY55_9ZZZZ</name>
<keyword evidence="6" id="KW-0812">Transmembrane</keyword>
<keyword evidence="3" id="KW-0378">Hydrolase</keyword>
<dbReference type="InterPro" id="IPR029045">
    <property type="entry name" value="ClpP/crotonase-like_dom_sf"/>
</dbReference>
<evidence type="ECO:0000256" key="5">
    <source>
        <dbReference type="SAM" id="MobiDB-lite"/>
    </source>
</evidence>
<proteinExistence type="inferred from homology"/>
<dbReference type="SUPFAM" id="SSF52096">
    <property type="entry name" value="ClpP/crotonase"/>
    <property type="match status" value="1"/>
</dbReference>
<dbReference type="PANTHER" id="PTHR42987:SF8">
    <property type="entry name" value="PROTEINASE"/>
    <property type="match status" value="1"/>
</dbReference>
<dbReference type="EMBL" id="UOFP01000097">
    <property type="protein sequence ID" value="VAW85516.1"/>
    <property type="molecule type" value="Genomic_DNA"/>
</dbReference>
<protein>
    <submittedName>
        <fullName evidence="8">Periplasmic serine proteases (ClpP class)</fullName>
    </submittedName>
</protein>
<feature type="compositionally biased region" description="Low complexity" evidence="5">
    <location>
        <begin position="23"/>
        <end position="32"/>
    </location>
</feature>
<gene>
    <name evidence="8" type="ORF">MNBD_GAMMA18-2094</name>
</gene>
<dbReference type="Gene3D" id="3.90.226.10">
    <property type="entry name" value="2-enoyl-CoA Hydratase, Chain A, domain 1"/>
    <property type="match status" value="2"/>
</dbReference>
<evidence type="ECO:0000256" key="4">
    <source>
        <dbReference type="ARBA" id="ARBA00022825"/>
    </source>
</evidence>
<dbReference type="InterPro" id="IPR002142">
    <property type="entry name" value="Peptidase_S49"/>
</dbReference>
<dbReference type="InterPro" id="IPR047272">
    <property type="entry name" value="S49_SppA_C"/>
</dbReference>
<dbReference type="GO" id="GO:0008236">
    <property type="term" value="F:serine-type peptidase activity"/>
    <property type="evidence" value="ECO:0007669"/>
    <property type="project" value="UniProtKB-KW"/>
</dbReference>
<keyword evidence="4" id="KW-0720">Serine protease</keyword>
<dbReference type="AlphaFoldDB" id="A0A3B0ZY55"/>
<dbReference type="Pfam" id="PF01343">
    <property type="entry name" value="Peptidase_S49"/>
    <property type="match status" value="1"/>
</dbReference>
<keyword evidence="6" id="KW-0472">Membrane</keyword>
<dbReference type="CDD" id="cd07023">
    <property type="entry name" value="S49_Sppa_N_C"/>
    <property type="match status" value="1"/>
</dbReference>
<sequence length="351" mass="37945">MSDDKKNETPESVVAKDAWTEGEPAPVASDASAAASKKESVVDEGVWQRDLLNRLAFSSINEQRRTRRWGIFFKFMVFAYIFFILFYIPRDWGGADIKLGGEHTALIEIAGVIAADTPASADTVVGGLRAAFKDENTAGIILRINSPGGSPVQSGYIYDEIKRLRALYPETPLYAVVVDVCASGGYYIAAAADEIYADKASMVGSIGVVMNGFGFTGAMDKLGVERRLLTAGESKGFLDPFSPLKEGEVEHVKGMLGNIHQQFIDAVKEGRGERLADSDKIFTGLVWSGEQAVALGLVDGLGSSSYVAREVIGAERIVDFTPRPDYFQQFADRIGMTMANTLSNQLGASLK</sequence>
<dbReference type="GO" id="GO:0006508">
    <property type="term" value="P:proteolysis"/>
    <property type="evidence" value="ECO:0007669"/>
    <property type="project" value="UniProtKB-KW"/>
</dbReference>
<feature type="domain" description="Peptidase S49" evidence="7">
    <location>
        <begin position="170"/>
        <end position="310"/>
    </location>
</feature>
<evidence type="ECO:0000256" key="3">
    <source>
        <dbReference type="ARBA" id="ARBA00022801"/>
    </source>
</evidence>
<feature type="region of interest" description="Disordered" evidence="5">
    <location>
        <begin position="1"/>
        <end position="32"/>
    </location>
</feature>
<feature type="transmembrane region" description="Helical" evidence="6">
    <location>
        <begin position="69"/>
        <end position="88"/>
    </location>
</feature>
<organism evidence="8">
    <name type="scientific">hydrothermal vent metagenome</name>
    <dbReference type="NCBI Taxonomy" id="652676"/>
    <lineage>
        <taxon>unclassified sequences</taxon>
        <taxon>metagenomes</taxon>
        <taxon>ecological metagenomes</taxon>
    </lineage>
</organism>
<dbReference type="PANTHER" id="PTHR42987">
    <property type="entry name" value="PEPTIDASE S49"/>
    <property type="match status" value="1"/>
</dbReference>
<evidence type="ECO:0000256" key="1">
    <source>
        <dbReference type="ARBA" id="ARBA00008683"/>
    </source>
</evidence>
<evidence type="ECO:0000313" key="8">
    <source>
        <dbReference type="EMBL" id="VAW85516.1"/>
    </source>
</evidence>
<accession>A0A3B0ZY55</accession>